<accession>A0ABY5SY54</accession>
<feature type="compositionally biased region" description="Basic and acidic residues" evidence="1">
    <location>
        <begin position="179"/>
        <end position="188"/>
    </location>
</feature>
<feature type="compositionally biased region" description="Basic and acidic residues" evidence="1">
    <location>
        <begin position="247"/>
        <end position="273"/>
    </location>
</feature>
<feature type="compositionally biased region" description="Basic and acidic residues" evidence="1">
    <location>
        <begin position="32"/>
        <end position="59"/>
    </location>
</feature>
<evidence type="ECO:0000313" key="3">
    <source>
        <dbReference type="Proteomes" id="UP001064879"/>
    </source>
</evidence>
<feature type="compositionally biased region" description="Basic and acidic residues" evidence="1">
    <location>
        <begin position="201"/>
        <end position="240"/>
    </location>
</feature>
<reference evidence="2" key="1">
    <citation type="submission" date="2022-03" db="EMBL/GenBank/DDBJ databases">
        <title>Brevibacterium spongiae sp. nov., isolated from marine sponge.</title>
        <authorList>
            <person name="Li Z."/>
            <person name="Zhang M."/>
        </authorList>
    </citation>
    <scope>NUCLEOTIDE SEQUENCE</scope>
    <source>
        <strain evidence="2">WHS-Z9</strain>
        <plasmid evidence="2">unnamed</plasmid>
    </source>
</reference>
<evidence type="ECO:0000313" key="2">
    <source>
        <dbReference type="EMBL" id="UVI38011.1"/>
    </source>
</evidence>
<dbReference type="Proteomes" id="UP001064879">
    <property type="component" value="Plasmid unnamed"/>
</dbReference>
<proteinExistence type="predicted"/>
<geneLocation type="plasmid" evidence="2 3">
    <name>unnamed</name>
</geneLocation>
<dbReference type="EMBL" id="CP093444">
    <property type="protein sequence ID" value="UVI38011.1"/>
    <property type="molecule type" value="Genomic_DNA"/>
</dbReference>
<gene>
    <name evidence="2" type="ORF">L1F31_18670</name>
</gene>
<dbReference type="RefSeq" id="WP_265420497.1">
    <property type="nucleotide sequence ID" value="NZ_CP093444.1"/>
</dbReference>
<keyword evidence="2" id="KW-0614">Plasmid</keyword>
<evidence type="ECO:0000256" key="1">
    <source>
        <dbReference type="SAM" id="MobiDB-lite"/>
    </source>
</evidence>
<name>A0ABY5SY54_9MICO</name>
<organism evidence="2 3">
    <name type="scientific">Brevibacterium spongiae</name>
    <dbReference type="NCBI Taxonomy" id="2909672"/>
    <lineage>
        <taxon>Bacteria</taxon>
        <taxon>Bacillati</taxon>
        <taxon>Actinomycetota</taxon>
        <taxon>Actinomycetes</taxon>
        <taxon>Micrococcales</taxon>
        <taxon>Brevibacteriaceae</taxon>
        <taxon>Brevibacterium</taxon>
    </lineage>
</organism>
<feature type="region of interest" description="Disordered" evidence="1">
    <location>
        <begin position="151"/>
        <end position="351"/>
    </location>
</feature>
<feature type="compositionally biased region" description="Basic and acidic residues" evidence="1">
    <location>
        <begin position="283"/>
        <end position="302"/>
    </location>
</feature>
<feature type="region of interest" description="Disordered" evidence="1">
    <location>
        <begin position="28"/>
        <end position="59"/>
    </location>
</feature>
<sequence>MSVNMNEDESEVAEGFTRVLRTAMMGSMQVREGMERRKQQVERAAEKAAGERQAKERELFQRNDKVASAVQREVQSPMFWNHADNKRVADLVSVSQELAGKHPQADAAYMGAADVLRDKYGIKLDSIMNGPGNGTERHDALLAALDDHNAAGRLREESEEADLAAAKSKQDVENSTPAEEEKYSEHLRTAAASEAQAADMPVEHYLDALTDEQRETLSSEADKGIEDSPERDERIDHAKTQVEASEVPERSYDTQAEVAKDDAALAQKSEGENLTRAAQALPESDHQQAMDKHLANVAKKDPQAANARGQALKNVPGSGKDYVKQSMDSTATPRKAAGQKQNAAREHVHQR</sequence>
<evidence type="ECO:0008006" key="4">
    <source>
        <dbReference type="Google" id="ProtNLM"/>
    </source>
</evidence>
<keyword evidence="3" id="KW-1185">Reference proteome</keyword>
<protein>
    <recommendedName>
        <fullName evidence="4">Colicin import membrane protein</fullName>
    </recommendedName>
</protein>